<dbReference type="AlphaFoldDB" id="A0ABD0LCX9"/>
<reference evidence="1 2" key="1">
    <citation type="journal article" date="2023" name="Sci. Data">
        <title>Genome assembly of the Korean intertidal mud-creeper Batillaria attramentaria.</title>
        <authorList>
            <person name="Patra A.K."/>
            <person name="Ho P.T."/>
            <person name="Jun S."/>
            <person name="Lee S.J."/>
            <person name="Kim Y."/>
            <person name="Won Y.J."/>
        </authorList>
    </citation>
    <scope>NUCLEOTIDE SEQUENCE [LARGE SCALE GENOMIC DNA]</scope>
    <source>
        <strain evidence="1">Wonlab-2016</strain>
    </source>
</reference>
<evidence type="ECO:0000313" key="1">
    <source>
        <dbReference type="EMBL" id="KAK7497255.1"/>
    </source>
</evidence>
<protein>
    <submittedName>
        <fullName evidence="1">Uncharacterized protein</fullName>
    </submittedName>
</protein>
<proteinExistence type="predicted"/>
<comment type="caution">
    <text evidence="1">The sequence shown here is derived from an EMBL/GenBank/DDBJ whole genome shotgun (WGS) entry which is preliminary data.</text>
</comment>
<accession>A0ABD0LCX9</accession>
<organism evidence="1 2">
    <name type="scientific">Batillaria attramentaria</name>
    <dbReference type="NCBI Taxonomy" id="370345"/>
    <lineage>
        <taxon>Eukaryota</taxon>
        <taxon>Metazoa</taxon>
        <taxon>Spiralia</taxon>
        <taxon>Lophotrochozoa</taxon>
        <taxon>Mollusca</taxon>
        <taxon>Gastropoda</taxon>
        <taxon>Caenogastropoda</taxon>
        <taxon>Sorbeoconcha</taxon>
        <taxon>Cerithioidea</taxon>
        <taxon>Batillariidae</taxon>
        <taxon>Batillaria</taxon>
    </lineage>
</organism>
<name>A0ABD0LCX9_9CAEN</name>
<keyword evidence="2" id="KW-1185">Reference proteome</keyword>
<dbReference type="Proteomes" id="UP001519460">
    <property type="component" value="Unassembled WGS sequence"/>
</dbReference>
<sequence length="131" mass="14748">MSQEKVTATALSIEAVRLSKRCCPFLTQSRHTTKKSHRETQSVATTQLLHSRCCVMYGGRHYNFTGPRFGCLPWVTSALRHHGVFEIFPSCQPLTYHLARSRRFSKGSRRLCASAYLPFSGIKSAGDRQAV</sequence>
<dbReference type="EMBL" id="JACVVK020000060">
    <property type="protein sequence ID" value="KAK7497255.1"/>
    <property type="molecule type" value="Genomic_DNA"/>
</dbReference>
<gene>
    <name evidence="1" type="ORF">BaRGS_00011549</name>
</gene>
<evidence type="ECO:0000313" key="2">
    <source>
        <dbReference type="Proteomes" id="UP001519460"/>
    </source>
</evidence>